<feature type="domain" description="N-acetyltransferase" evidence="1">
    <location>
        <begin position="3"/>
        <end position="200"/>
    </location>
</feature>
<dbReference type="RefSeq" id="WP_003944518.1">
    <property type="nucleotide sequence ID" value="NZ_BHXB01000001.1"/>
</dbReference>
<dbReference type="EMBL" id="CP124545">
    <property type="protein sequence ID" value="WGV47543.1"/>
    <property type="molecule type" value="Genomic_DNA"/>
</dbReference>
<reference evidence="3" key="2">
    <citation type="submission" date="2023-08" db="EMBL/GenBank/DDBJ databases">
        <title>Isolation and Characterization of Rhodococcus erythropolis MGMM8.</title>
        <authorList>
            <person name="Diabankana R.G.C."/>
            <person name="Afordoanyi D.M."/>
            <person name="Validov S.Z."/>
        </authorList>
    </citation>
    <scope>NUCLEOTIDE SEQUENCE</scope>
    <source>
        <strain evidence="3">MGMM8</strain>
    </source>
</reference>
<dbReference type="PROSITE" id="PS51186">
    <property type="entry name" value="GNAT"/>
    <property type="match status" value="1"/>
</dbReference>
<dbReference type="PANTHER" id="PTHR42791">
    <property type="entry name" value="GNAT FAMILY ACETYLTRANSFERASE"/>
    <property type="match status" value="1"/>
</dbReference>
<protein>
    <submittedName>
        <fullName evidence="2">GNAT family N-acetyltransferase</fullName>
        <ecNumber evidence="3">2.3.1.-</ecNumber>
    </submittedName>
</protein>
<dbReference type="Pfam" id="PF00583">
    <property type="entry name" value="Acetyltransf_1"/>
    <property type="match status" value="1"/>
</dbReference>
<gene>
    <name evidence="2" type="ORF">BS297_22490</name>
    <name evidence="3" type="ORF">QIE55_18465</name>
</gene>
<dbReference type="GeneID" id="57486292"/>
<dbReference type="PANTHER" id="PTHR42791:SF1">
    <property type="entry name" value="N-ACETYLTRANSFERASE DOMAIN-CONTAINING PROTEIN"/>
    <property type="match status" value="1"/>
</dbReference>
<dbReference type="Proteomes" id="UP000325576">
    <property type="component" value="Unassembled WGS sequence"/>
</dbReference>
<dbReference type="GO" id="GO:0016747">
    <property type="term" value="F:acyltransferase activity, transferring groups other than amino-acyl groups"/>
    <property type="evidence" value="ECO:0007669"/>
    <property type="project" value="InterPro"/>
</dbReference>
<evidence type="ECO:0000313" key="4">
    <source>
        <dbReference type="Proteomes" id="UP000325576"/>
    </source>
</evidence>
<dbReference type="SUPFAM" id="SSF55729">
    <property type="entry name" value="Acyl-CoA N-acyltransferases (Nat)"/>
    <property type="match status" value="1"/>
</dbReference>
<dbReference type="InterPro" id="IPR052523">
    <property type="entry name" value="Trichothecene_AcTrans"/>
</dbReference>
<sequence>MGVHVRPAVRSDIPALSAVLAEAFEDDPLMAWMLPDEDSRAERLTKLFAAEARYHHFAGGGVEVATDDNGVIGGATLWDPPGRWKQSWISGLVSLPAMVRVFGRGLRHAAEVSSVLEGAHPNSPHWYLATVGTGSAARGGGYGKALLNSRLERCDREHVDAYLESSKESNIPYYNRFGFEVTRDIVMPGGGPTIYAMMRQPRGA</sequence>
<keyword evidence="2" id="KW-0808">Transferase</keyword>
<organism evidence="2 4">
    <name type="scientific">Rhodococcus erythropolis</name>
    <name type="common">Arthrobacter picolinophilus</name>
    <dbReference type="NCBI Taxonomy" id="1833"/>
    <lineage>
        <taxon>Bacteria</taxon>
        <taxon>Bacillati</taxon>
        <taxon>Actinomycetota</taxon>
        <taxon>Actinomycetes</taxon>
        <taxon>Mycobacteriales</taxon>
        <taxon>Nocardiaceae</taxon>
        <taxon>Rhodococcus</taxon>
        <taxon>Rhodococcus erythropolis group</taxon>
    </lineage>
</organism>
<dbReference type="OMA" id="MTRHHHL"/>
<evidence type="ECO:0000259" key="1">
    <source>
        <dbReference type="PROSITE" id="PS51186"/>
    </source>
</evidence>
<dbReference type="Gene3D" id="3.40.630.30">
    <property type="match status" value="1"/>
</dbReference>
<dbReference type="Proteomes" id="UP001230933">
    <property type="component" value="Chromosome"/>
</dbReference>
<evidence type="ECO:0000313" key="2">
    <source>
        <dbReference type="EMBL" id="KAB2583078.1"/>
    </source>
</evidence>
<keyword evidence="3" id="KW-0012">Acyltransferase</keyword>
<accession>A0A1F2PUZ2</accession>
<dbReference type="AlphaFoldDB" id="A0A1F2PUZ2"/>
<dbReference type="InterPro" id="IPR016181">
    <property type="entry name" value="Acyl_CoA_acyltransferase"/>
</dbReference>
<dbReference type="InterPro" id="IPR000182">
    <property type="entry name" value="GNAT_dom"/>
</dbReference>
<name>A0A1F2PUZ2_RHOER</name>
<proteinExistence type="predicted"/>
<reference evidence="2 4" key="1">
    <citation type="journal article" date="2017" name="Poromechanics V (2013)">
        <title>Genomic Characterization of the Arsenic-Tolerant Actinobacterium, &lt;i&gt;Rhodococcus erythropolis&lt;/i&gt; S43.</title>
        <authorList>
            <person name="Retamal-Morales G."/>
            <person name="Mehnert M."/>
            <person name="Schwabe R."/>
            <person name="Tischler D."/>
            <person name="Schloemann M."/>
            <person name="Levican G.J."/>
        </authorList>
    </citation>
    <scope>NUCLEOTIDE SEQUENCE [LARGE SCALE GENOMIC DNA]</scope>
    <source>
        <strain evidence="2 4">S43</strain>
    </source>
</reference>
<dbReference type="EMBL" id="MRBO01000601">
    <property type="protein sequence ID" value="KAB2583078.1"/>
    <property type="molecule type" value="Genomic_DNA"/>
</dbReference>
<dbReference type="EC" id="2.3.1.-" evidence="3"/>
<evidence type="ECO:0000313" key="3">
    <source>
        <dbReference type="EMBL" id="WGV47543.1"/>
    </source>
</evidence>